<sequence length="956" mass="99031">MRLPTLLLLALMVLAPAARGQEAPRVAMRVGTHSDLGRLVFDWPSRVGYRVEEGEGRLVIRFDAPARIDLSAARRPPRNIIAVEQDGAAIVIRIAPGARPRHFRLDNRIVLDVRDAERAAPAATAEARPARAPRNAAPAPRAEPPPRPAEPAPLAARPAPAAVPVPAAPAAPAAPPVPSARVSAPAPAAAPIPVALPGPSRLRLRSGAPPAFALDAGADAGLAVFRRGDWVHVVLDRPVEIDLAPLRGHPVFGGLEILPAGEATALRLPLPAPARLSARRDGEAWVLEAVRDAMPADAAILRTDPDPGPPARLLLQGGAPGGSVTLTDPATGETLLVGTLRRPGPAVLVARRLPEFDLLPTMLGTAILARSDRLVLRPTTEDRFALQTAGGDPLGLGTPAGRETPAAARAMTRVLEMPDGPVPTLLERLRNLLLAVQAAPPLSRGPARRDAAETLLALGMPQEAQAMAAIAFQEDPQSREDPRLLLAHGVAALLSGRVADARGIDDPRLPARDEVALWRALFGLARGEPAATALLAAAPLLLSYPEALRERSLPMAAEALAQGGEPAAAAALIAQAGEAAGLGLARAMVLEVQGDRDAAIAAYATLIAGRDRRQRAVAMRRAAELRLAAGAIDQAGAAEALEQSLFAWRGGAEDIALRRRIAALRVAAGQGVQAFTLLDETGRLFPDQAATLRPDLQDAFAAALETAPPLVAATLFDTNPDMLPAGRRGETAIQVLADRLAGLDLPDRAAALLRRAMTSAEPGAARAAIGARLAALRAAEGDAAGTLAALDDSESDALESALATRRTLLRARALARRGARGEADALLATLGAPGAAARAELRAEAQDWAGAAAAMGVHLAATLPAAPAPLGAEDRAAIARTAAYLALAGDEPGLATLRAAQGARMEGGPLAEAFSVLTSDPLRGVADLPRLQRELGMMRLLPTRLDALRTGVQVAR</sequence>
<evidence type="ECO:0008006" key="5">
    <source>
        <dbReference type="Google" id="ProtNLM"/>
    </source>
</evidence>
<protein>
    <recommendedName>
        <fullName evidence="5">Tetratricopeptide repeat protein</fullName>
    </recommendedName>
</protein>
<dbReference type="EMBL" id="JAHYBZ010000002">
    <property type="protein sequence ID" value="MBW6397294.1"/>
    <property type="molecule type" value="Genomic_DNA"/>
</dbReference>
<proteinExistence type="predicted"/>
<feature type="chain" id="PRO_5047409262" description="Tetratricopeptide repeat protein" evidence="2">
    <location>
        <begin position="21"/>
        <end position="956"/>
    </location>
</feature>
<feature type="compositionally biased region" description="Low complexity" evidence="1">
    <location>
        <begin position="119"/>
        <end position="140"/>
    </location>
</feature>
<comment type="caution">
    <text evidence="3">The sequence shown here is derived from an EMBL/GenBank/DDBJ whole genome shotgun (WGS) entry which is preliminary data.</text>
</comment>
<feature type="compositionally biased region" description="Pro residues" evidence="1">
    <location>
        <begin position="141"/>
        <end position="151"/>
    </location>
</feature>
<keyword evidence="2" id="KW-0732">Signal</keyword>
<accession>A0ABS7A7Z0</accession>
<keyword evidence="4" id="KW-1185">Reference proteome</keyword>
<reference evidence="3 4" key="1">
    <citation type="submission" date="2021-07" db="EMBL/GenBank/DDBJ databases">
        <authorList>
            <person name="So Y."/>
        </authorList>
    </citation>
    <scope>NUCLEOTIDE SEQUENCE [LARGE SCALE GENOMIC DNA]</scope>
    <source>
        <strain evidence="3 4">HJA6</strain>
    </source>
</reference>
<dbReference type="Proteomes" id="UP001196565">
    <property type="component" value="Unassembled WGS sequence"/>
</dbReference>
<dbReference type="RefSeq" id="WP_219761918.1">
    <property type="nucleotide sequence ID" value="NZ_JAHYBZ010000002.1"/>
</dbReference>
<evidence type="ECO:0000313" key="3">
    <source>
        <dbReference type="EMBL" id="MBW6397294.1"/>
    </source>
</evidence>
<feature type="region of interest" description="Disordered" evidence="1">
    <location>
        <begin position="119"/>
        <end position="160"/>
    </location>
</feature>
<name>A0ABS7A7Z0_9PROT</name>
<gene>
    <name evidence="3" type="ORF">KPL78_05500</name>
</gene>
<feature type="signal peptide" evidence="2">
    <location>
        <begin position="1"/>
        <end position="20"/>
    </location>
</feature>
<evidence type="ECO:0000256" key="1">
    <source>
        <dbReference type="SAM" id="MobiDB-lite"/>
    </source>
</evidence>
<evidence type="ECO:0000256" key="2">
    <source>
        <dbReference type="SAM" id="SignalP"/>
    </source>
</evidence>
<organism evidence="3 4">
    <name type="scientific">Roseomonas alba</name>
    <dbReference type="NCBI Taxonomy" id="2846776"/>
    <lineage>
        <taxon>Bacteria</taxon>
        <taxon>Pseudomonadati</taxon>
        <taxon>Pseudomonadota</taxon>
        <taxon>Alphaproteobacteria</taxon>
        <taxon>Acetobacterales</taxon>
        <taxon>Roseomonadaceae</taxon>
        <taxon>Roseomonas</taxon>
    </lineage>
</organism>
<evidence type="ECO:0000313" key="4">
    <source>
        <dbReference type="Proteomes" id="UP001196565"/>
    </source>
</evidence>